<dbReference type="Proteomes" id="UP000001921">
    <property type="component" value="Chromosome"/>
</dbReference>
<dbReference type="EMBL" id="CM000440">
    <property type="protein sequence ID" value="EDK88807.1"/>
    <property type="molecule type" value="Genomic_DNA"/>
</dbReference>
<dbReference type="RefSeq" id="WP_005897198.1">
    <property type="nucleotide sequence ID" value="NZ_CM000440.1"/>
</dbReference>
<name>A5TV82_FUSNP</name>
<protein>
    <submittedName>
        <fullName evidence="1">Uncharacterized protein</fullName>
    </submittedName>
</protein>
<reference evidence="1" key="2">
    <citation type="submission" date="2007-05" db="EMBL/GenBank/DDBJ databases">
        <title>Genome sequence of Fusobacterium nucleatum subspecies polymorphum - a genetically tractable Fusobacterium.</title>
        <authorList>
            <person name="Karpathy S.E."/>
            <person name="Xiang Q."/>
            <person name="Gioia J."/>
            <person name="Jiang H."/>
            <person name="Liu Y."/>
            <person name="Petrosino J.F."/>
            <person name="Yerrapragada S."/>
            <person name="Fox G.E."/>
            <person name="Kinder Haake S."/>
            <person name="Weinstock G.M."/>
            <person name="Highlander S.K."/>
        </authorList>
    </citation>
    <scope>NUCLEOTIDE SEQUENCE [LARGE SCALE GENOMIC DNA]</scope>
    <source>
        <strain evidence="1">ATCC 10953</strain>
    </source>
</reference>
<dbReference type="AlphaFoldDB" id="A5TV82"/>
<dbReference type="GeneID" id="45634277"/>
<organism evidence="1">
    <name type="scientific">Fusobacterium polymorphum ATCC 10953</name>
    <dbReference type="NCBI Taxonomy" id="393480"/>
    <lineage>
        <taxon>Bacteria</taxon>
        <taxon>Fusobacteriati</taxon>
        <taxon>Fusobacteriota</taxon>
        <taxon>Fusobacteriia</taxon>
        <taxon>Fusobacteriales</taxon>
        <taxon>Fusobacteriaceae</taxon>
        <taxon>Fusobacterium</taxon>
    </lineage>
</organism>
<sequence length="328" mass="38837">MANRSNYYPRTLRLQSWEVQRLQFIDNTLIAYEFIDISDKRLNKDGNNHKFMRFKINYLSETFKDNFYLIQYNIDEDIYCIGKQHIKMNKDEFKEWFIEKNNCSNICASSLNSKPLGSATSNLGDPYVQKILQEIYKEKNEFKNVDFFNDDNGLMLVQNILNGENTYGFDFDLFESSENMVIEFLKRDNPFTTNLTVHPNRYLWNYHKFLSLWNAANLIKREEPKLFLVNYSDDPKEAINLIKVLEFNKEASSGKVGIISDISYQFSGYFEFLNWLKKLNNNAQEALITLENFPKEIRNNDFWKGFGDGKSSSAKEIKKRIGKNYQKY</sequence>
<dbReference type="HOGENOM" id="CLU_846639_0_0_0"/>
<reference evidence="1" key="1">
    <citation type="submission" date="2006-07" db="EMBL/GenBank/DDBJ databases">
        <authorList>
            <person name="Qin X."/>
            <person name="Weinstock G.M."/>
        </authorList>
    </citation>
    <scope>NUCLEOTIDE SEQUENCE [LARGE SCALE GENOMIC DNA]</scope>
    <source>
        <strain evidence="1">ATCC 10953</strain>
    </source>
</reference>
<dbReference type="eggNOG" id="ENOG503319A">
    <property type="taxonomic scope" value="Bacteria"/>
</dbReference>
<gene>
    <name evidence="1" type="ORF">FNP_1011</name>
</gene>
<proteinExistence type="predicted"/>
<evidence type="ECO:0000313" key="1">
    <source>
        <dbReference type="EMBL" id="EDK88807.1"/>
    </source>
</evidence>
<accession>A5TV82</accession>